<proteinExistence type="predicted"/>
<dbReference type="Proteomes" id="UP000242188">
    <property type="component" value="Unassembled WGS sequence"/>
</dbReference>
<reference evidence="1 2" key="1">
    <citation type="journal article" date="2017" name="Nat. Ecol. Evol.">
        <title>Scallop genome provides insights into evolution of bilaterian karyotype and development.</title>
        <authorList>
            <person name="Wang S."/>
            <person name="Zhang J."/>
            <person name="Jiao W."/>
            <person name="Li J."/>
            <person name="Xun X."/>
            <person name="Sun Y."/>
            <person name="Guo X."/>
            <person name="Huan P."/>
            <person name="Dong B."/>
            <person name="Zhang L."/>
            <person name="Hu X."/>
            <person name="Sun X."/>
            <person name="Wang J."/>
            <person name="Zhao C."/>
            <person name="Wang Y."/>
            <person name="Wang D."/>
            <person name="Huang X."/>
            <person name="Wang R."/>
            <person name="Lv J."/>
            <person name="Li Y."/>
            <person name="Zhang Z."/>
            <person name="Liu B."/>
            <person name="Lu W."/>
            <person name="Hui Y."/>
            <person name="Liang J."/>
            <person name="Zhou Z."/>
            <person name="Hou R."/>
            <person name="Li X."/>
            <person name="Liu Y."/>
            <person name="Li H."/>
            <person name="Ning X."/>
            <person name="Lin Y."/>
            <person name="Zhao L."/>
            <person name="Xing Q."/>
            <person name="Dou J."/>
            <person name="Li Y."/>
            <person name="Mao J."/>
            <person name="Guo H."/>
            <person name="Dou H."/>
            <person name="Li T."/>
            <person name="Mu C."/>
            <person name="Jiang W."/>
            <person name="Fu Q."/>
            <person name="Fu X."/>
            <person name="Miao Y."/>
            <person name="Liu J."/>
            <person name="Yu Q."/>
            <person name="Li R."/>
            <person name="Liao H."/>
            <person name="Li X."/>
            <person name="Kong Y."/>
            <person name="Jiang Z."/>
            <person name="Chourrout D."/>
            <person name="Li R."/>
            <person name="Bao Z."/>
        </authorList>
    </citation>
    <scope>NUCLEOTIDE SEQUENCE [LARGE SCALE GENOMIC DNA]</scope>
    <source>
        <strain evidence="1 2">PY_sf001</strain>
    </source>
</reference>
<protein>
    <submittedName>
        <fullName evidence="1">Uncharacterized protein</fullName>
    </submittedName>
</protein>
<evidence type="ECO:0000313" key="1">
    <source>
        <dbReference type="EMBL" id="OWF54129.1"/>
    </source>
</evidence>
<dbReference type="EMBL" id="NEDP02001165">
    <property type="protein sequence ID" value="OWF54129.1"/>
    <property type="molecule type" value="Genomic_DNA"/>
</dbReference>
<name>A0A210QZD9_MIZYE</name>
<organism evidence="1 2">
    <name type="scientific">Mizuhopecten yessoensis</name>
    <name type="common">Japanese scallop</name>
    <name type="synonym">Patinopecten yessoensis</name>
    <dbReference type="NCBI Taxonomy" id="6573"/>
    <lineage>
        <taxon>Eukaryota</taxon>
        <taxon>Metazoa</taxon>
        <taxon>Spiralia</taxon>
        <taxon>Lophotrochozoa</taxon>
        <taxon>Mollusca</taxon>
        <taxon>Bivalvia</taxon>
        <taxon>Autobranchia</taxon>
        <taxon>Pteriomorphia</taxon>
        <taxon>Pectinida</taxon>
        <taxon>Pectinoidea</taxon>
        <taxon>Pectinidae</taxon>
        <taxon>Mizuhopecten</taxon>
    </lineage>
</organism>
<keyword evidence="2" id="KW-1185">Reference proteome</keyword>
<accession>A0A210QZD9</accession>
<comment type="caution">
    <text evidence="1">The sequence shown here is derived from an EMBL/GenBank/DDBJ whole genome shotgun (WGS) entry which is preliminary data.</text>
</comment>
<dbReference type="OrthoDB" id="10021290at2759"/>
<gene>
    <name evidence="1" type="ORF">KP79_PYT15188</name>
</gene>
<sequence length="110" mass="12744">MSVIRSSVRTPHPKMPWGTIIKPEFEMGHQKMTGYEIDQTVERLYKVQPMKERVYERPGPKLPSEEADQIFTRLSTLTERTHVPDSDRRVVKSMNSSMGVVSSYAWKGFN</sequence>
<evidence type="ECO:0000313" key="2">
    <source>
        <dbReference type="Proteomes" id="UP000242188"/>
    </source>
</evidence>
<dbReference type="AlphaFoldDB" id="A0A210QZD9"/>